<keyword evidence="10 12" id="KW-0472">Membrane</keyword>
<dbReference type="AlphaFoldDB" id="A0A8K0CI37"/>
<comment type="caution">
    <text evidence="15">The sequence shown here is derived from an EMBL/GenBank/DDBJ whole genome shotgun (WGS) entry which is preliminary data.</text>
</comment>
<protein>
    <recommendedName>
        <fullName evidence="12">Fucosyltransferase</fullName>
        <ecNumber evidence="12">2.4.1.-</ecNumber>
    </recommendedName>
</protein>
<keyword evidence="5 12" id="KW-0808">Transferase</keyword>
<keyword evidence="4 12" id="KW-0328">Glycosyltransferase</keyword>
<evidence type="ECO:0000256" key="8">
    <source>
        <dbReference type="ARBA" id="ARBA00022989"/>
    </source>
</evidence>
<evidence type="ECO:0000256" key="3">
    <source>
        <dbReference type="ARBA" id="ARBA00008919"/>
    </source>
</evidence>
<name>A0A8K0CI37_IGNLU</name>
<feature type="domain" description="Fucosyltransferase C-terminal" evidence="13">
    <location>
        <begin position="194"/>
        <end position="371"/>
    </location>
</feature>
<feature type="domain" description="Fucosyltransferase N-terminal" evidence="14">
    <location>
        <begin position="57"/>
        <end position="174"/>
    </location>
</feature>
<dbReference type="PANTHER" id="PTHR48438:SF1">
    <property type="entry name" value="ALPHA-(1,3)-FUCOSYLTRANSFERASE C-RELATED"/>
    <property type="match status" value="1"/>
</dbReference>
<comment type="similarity">
    <text evidence="3 12">Belongs to the glycosyltransferase 10 family.</text>
</comment>
<dbReference type="SUPFAM" id="SSF53756">
    <property type="entry name" value="UDP-Glycosyltransferase/glycogen phosphorylase"/>
    <property type="match status" value="1"/>
</dbReference>
<keyword evidence="16" id="KW-1185">Reference proteome</keyword>
<evidence type="ECO:0000256" key="1">
    <source>
        <dbReference type="ARBA" id="ARBA00004447"/>
    </source>
</evidence>
<dbReference type="GO" id="GO:0008417">
    <property type="term" value="F:fucosyltransferase activity"/>
    <property type="evidence" value="ECO:0007669"/>
    <property type="project" value="InterPro"/>
</dbReference>
<reference evidence="15" key="1">
    <citation type="submission" date="2019-08" db="EMBL/GenBank/DDBJ databases">
        <title>The genome of the North American firefly Photinus pyralis.</title>
        <authorList>
            <consortium name="Photinus pyralis genome working group"/>
            <person name="Fallon T.R."/>
            <person name="Sander Lower S.E."/>
            <person name="Weng J.-K."/>
        </authorList>
    </citation>
    <scope>NUCLEOTIDE SEQUENCE</scope>
    <source>
        <strain evidence="15">TRF0915ILg1</strain>
        <tissue evidence="15">Whole body</tissue>
    </source>
</reference>
<gene>
    <name evidence="15" type="ORF">ILUMI_21284</name>
</gene>
<evidence type="ECO:0000259" key="14">
    <source>
        <dbReference type="Pfam" id="PF17039"/>
    </source>
</evidence>
<evidence type="ECO:0000313" key="15">
    <source>
        <dbReference type="EMBL" id="KAF2884913.1"/>
    </source>
</evidence>
<sequence length="426" mass="50549">MLSEKRVVSCIIIVGSILLFLNFRYITQVPYNEKFVFGTYYNVADISSYNISYDNNIKYVLYWSPYMNTTWDYYTPTGYGIQPFKECKYNKCFATRYVKALPLEKFSAIIFDASYYNNQRVVPPTRTRQQVYIYMNMYAPGYMKLNAKLFLLHDIIFNWTMTYRPGSDLVVLYGYTEERKTKYDIPSIELLKNKSGAAWFTNDCDDSDSKREVLVKELKKFFKIDIYGKCGQLPCTDLHARCYEMIEKKYKFYLVFEKYCCKDYITEELYNTLQRDIVPVVYNWGIEHASIPPGSVINVDDFDNVYELAAYLNYLDTNEHEYAKYFEWKKEFVVFSKENNRASFKTSLCELCKRLHEPKILPVHHDDLYTWWFGRQGSTCLVLQTNSNEKFKLLTESFPSMFGLFDSFCFAIDELQTTTFIHDIHD</sequence>
<dbReference type="Pfam" id="PF17039">
    <property type="entry name" value="Glyco_tran_10_N"/>
    <property type="match status" value="1"/>
</dbReference>
<evidence type="ECO:0000256" key="11">
    <source>
        <dbReference type="ARBA" id="ARBA00023180"/>
    </source>
</evidence>
<evidence type="ECO:0000256" key="4">
    <source>
        <dbReference type="ARBA" id="ARBA00022676"/>
    </source>
</evidence>
<dbReference type="InterPro" id="IPR031481">
    <property type="entry name" value="Glyco_tran_10_N"/>
</dbReference>
<evidence type="ECO:0000256" key="5">
    <source>
        <dbReference type="ARBA" id="ARBA00022679"/>
    </source>
</evidence>
<keyword evidence="7" id="KW-0735">Signal-anchor</keyword>
<evidence type="ECO:0000256" key="9">
    <source>
        <dbReference type="ARBA" id="ARBA00023034"/>
    </source>
</evidence>
<dbReference type="GO" id="GO:0032580">
    <property type="term" value="C:Golgi cisterna membrane"/>
    <property type="evidence" value="ECO:0007669"/>
    <property type="project" value="UniProtKB-SubCell"/>
</dbReference>
<keyword evidence="8 12" id="KW-1133">Transmembrane helix</keyword>
<evidence type="ECO:0000259" key="13">
    <source>
        <dbReference type="Pfam" id="PF00852"/>
    </source>
</evidence>
<proteinExistence type="inferred from homology"/>
<dbReference type="PANTHER" id="PTHR48438">
    <property type="entry name" value="ALPHA-(1,3)-FUCOSYLTRANSFERASE C-RELATED"/>
    <property type="match status" value="1"/>
</dbReference>
<dbReference type="InterPro" id="IPR055270">
    <property type="entry name" value="Glyco_tran_10_C"/>
</dbReference>
<evidence type="ECO:0000256" key="10">
    <source>
        <dbReference type="ARBA" id="ARBA00023136"/>
    </source>
</evidence>
<dbReference type="EC" id="2.4.1.-" evidence="12"/>
<comment type="subcellular location">
    <subcellularLocation>
        <location evidence="1 12">Golgi apparatus</location>
        <location evidence="1 12">Golgi stack membrane</location>
        <topology evidence="1 12">Single-pass type II membrane protein</topology>
    </subcellularLocation>
</comment>
<dbReference type="UniPathway" id="UPA00378"/>
<accession>A0A8K0CI37</accession>
<feature type="transmembrane region" description="Helical" evidence="12">
    <location>
        <begin position="7"/>
        <end position="26"/>
    </location>
</feature>
<dbReference type="InterPro" id="IPR001503">
    <property type="entry name" value="Glyco_trans_10"/>
</dbReference>
<dbReference type="OrthoDB" id="427096at2759"/>
<evidence type="ECO:0000256" key="7">
    <source>
        <dbReference type="ARBA" id="ARBA00022968"/>
    </source>
</evidence>
<dbReference type="Pfam" id="PF00852">
    <property type="entry name" value="Glyco_transf_10"/>
    <property type="match status" value="1"/>
</dbReference>
<evidence type="ECO:0000313" key="16">
    <source>
        <dbReference type="Proteomes" id="UP000801492"/>
    </source>
</evidence>
<dbReference type="Gene3D" id="3.40.50.11660">
    <property type="entry name" value="Glycosyl transferase family 10, C-terminal domain"/>
    <property type="match status" value="1"/>
</dbReference>
<keyword evidence="11" id="KW-0325">Glycoprotein</keyword>
<keyword evidence="6 12" id="KW-0812">Transmembrane</keyword>
<evidence type="ECO:0000256" key="2">
    <source>
        <dbReference type="ARBA" id="ARBA00004922"/>
    </source>
</evidence>
<keyword evidence="9 12" id="KW-0333">Golgi apparatus</keyword>
<dbReference type="InterPro" id="IPR038577">
    <property type="entry name" value="GT10-like_C_sf"/>
</dbReference>
<evidence type="ECO:0000256" key="12">
    <source>
        <dbReference type="RuleBase" id="RU003832"/>
    </source>
</evidence>
<comment type="pathway">
    <text evidence="2">Protein modification; protein glycosylation.</text>
</comment>
<organism evidence="15 16">
    <name type="scientific">Ignelater luminosus</name>
    <name type="common">Cucubano</name>
    <name type="synonym">Pyrophorus luminosus</name>
    <dbReference type="NCBI Taxonomy" id="2038154"/>
    <lineage>
        <taxon>Eukaryota</taxon>
        <taxon>Metazoa</taxon>
        <taxon>Ecdysozoa</taxon>
        <taxon>Arthropoda</taxon>
        <taxon>Hexapoda</taxon>
        <taxon>Insecta</taxon>
        <taxon>Pterygota</taxon>
        <taxon>Neoptera</taxon>
        <taxon>Endopterygota</taxon>
        <taxon>Coleoptera</taxon>
        <taxon>Polyphaga</taxon>
        <taxon>Elateriformia</taxon>
        <taxon>Elateroidea</taxon>
        <taxon>Elateridae</taxon>
        <taxon>Agrypninae</taxon>
        <taxon>Pyrophorini</taxon>
        <taxon>Ignelater</taxon>
    </lineage>
</organism>
<evidence type="ECO:0000256" key="6">
    <source>
        <dbReference type="ARBA" id="ARBA00022692"/>
    </source>
</evidence>
<dbReference type="Proteomes" id="UP000801492">
    <property type="component" value="Unassembled WGS sequence"/>
</dbReference>
<dbReference type="EMBL" id="VTPC01090049">
    <property type="protein sequence ID" value="KAF2884913.1"/>
    <property type="molecule type" value="Genomic_DNA"/>
</dbReference>
<dbReference type="FunFam" id="3.40.50.11660:FF:000002">
    <property type="entry name" value="Alpha-(1,3)-fucosyltransferase"/>
    <property type="match status" value="1"/>
</dbReference>